<evidence type="ECO:0000256" key="13">
    <source>
        <dbReference type="ARBA" id="ARBA00044502"/>
    </source>
</evidence>
<keyword evidence="8" id="KW-0186">Copper</keyword>
<evidence type="ECO:0000256" key="11">
    <source>
        <dbReference type="ARBA" id="ARBA00023277"/>
    </source>
</evidence>
<comment type="caution">
    <text evidence="18">The sequence shown here is derived from an EMBL/GenBank/DDBJ whole genome shotgun (WGS) entry which is preliminary data.</text>
</comment>
<feature type="region of interest" description="Disordered" evidence="16">
    <location>
        <begin position="1"/>
        <end position="35"/>
    </location>
</feature>
<dbReference type="GO" id="GO:0005576">
    <property type="term" value="C:extracellular region"/>
    <property type="evidence" value="ECO:0007669"/>
    <property type="project" value="UniProtKB-SubCell"/>
</dbReference>
<comment type="similarity">
    <text evidence="13">Belongs to the polysaccharide monooxygenase AA9 family.</text>
</comment>
<evidence type="ECO:0000256" key="15">
    <source>
        <dbReference type="ARBA" id="ARBA00047174"/>
    </source>
</evidence>
<dbReference type="Gene3D" id="2.70.50.70">
    <property type="match status" value="1"/>
</dbReference>
<protein>
    <recommendedName>
        <fullName evidence="15">lytic cellulose monooxygenase (C4-dehydrogenating)</fullName>
        <ecNumber evidence="15">1.14.99.56</ecNumber>
    </recommendedName>
</protein>
<evidence type="ECO:0000256" key="6">
    <source>
        <dbReference type="ARBA" id="ARBA00023001"/>
    </source>
</evidence>
<evidence type="ECO:0000256" key="12">
    <source>
        <dbReference type="ARBA" id="ARBA00023326"/>
    </source>
</evidence>
<keyword evidence="11" id="KW-0119">Carbohydrate metabolism</keyword>
<dbReference type="InterPro" id="IPR005103">
    <property type="entry name" value="AA9_LPMO"/>
</dbReference>
<name>A0A8S8ZEX6_SORMA</name>
<gene>
    <name evidence="18" type="ORF">SMACR_08617</name>
</gene>
<dbReference type="Pfam" id="PF03443">
    <property type="entry name" value="AA9"/>
    <property type="match status" value="1"/>
</dbReference>
<evidence type="ECO:0000256" key="1">
    <source>
        <dbReference type="ARBA" id="ARBA00001973"/>
    </source>
</evidence>
<organism evidence="18 19">
    <name type="scientific">Sordaria macrospora</name>
    <dbReference type="NCBI Taxonomy" id="5147"/>
    <lineage>
        <taxon>Eukaryota</taxon>
        <taxon>Fungi</taxon>
        <taxon>Dikarya</taxon>
        <taxon>Ascomycota</taxon>
        <taxon>Pezizomycotina</taxon>
        <taxon>Sordariomycetes</taxon>
        <taxon>Sordariomycetidae</taxon>
        <taxon>Sordariales</taxon>
        <taxon>Sordariaceae</taxon>
        <taxon>Sordaria</taxon>
    </lineage>
</organism>
<evidence type="ECO:0000256" key="8">
    <source>
        <dbReference type="ARBA" id="ARBA00023008"/>
    </source>
</evidence>
<keyword evidence="10" id="KW-1015">Disulfide bond</keyword>
<evidence type="ECO:0000256" key="7">
    <source>
        <dbReference type="ARBA" id="ARBA00023002"/>
    </source>
</evidence>
<evidence type="ECO:0000256" key="14">
    <source>
        <dbReference type="ARBA" id="ARBA00045077"/>
    </source>
</evidence>
<evidence type="ECO:0000313" key="19">
    <source>
        <dbReference type="Proteomes" id="UP000433876"/>
    </source>
</evidence>
<evidence type="ECO:0000313" key="18">
    <source>
        <dbReference type="EMBL" id="KAA8628219.1"/>
    </source>
</evidence>
<evidence type="ECO:0000256" key="4">
    <source>
        <dbReference type="ARBA" id="ARBA00022723"/>
    </source>
</evidence>
<dbReference type="GO" id="GO:0030245">
    <property type="term" value="P:cellulose catabolic process"/>
    <property type="evidence" value="ECO:0007669"/>
    <property type="project" value="UniProtKB-KW"/>
</dbReference>
<dbReference type="GO" id="GO:0046872">
    <property type="term" value="F:metal ion binding"/>
    <property type="evidence" value="ECO:0007669"/>
    <property type="project" value="UniProtKB-KW"/>
</dbReference>
<keyword evidence="9" id="KW-0503">Monooxygenase</keyword>
<proteinExistence type="inferred from homology"/>
<dbReference type="Proteomes" id="UP000433876">
    <property type="component" value="Unassembled WGS sequence"/>
</dbReference>
<evidence type="ECO:0000256" key="3">
    <source>
        <dbReference type="ARBA" id="ARBA00022525"/>
    </source>
</evidence>
<evidence type="ECO:0000256" key="5">
    <source>
        <dbReference type="ARBA" id="ARBA00022729"/>
    </source>
</evidence>
<comment type="cofactor">
    <cofactor evidence="1">
        <name>Cu(2+)</name>
        <dbReference type="ChEBI" id="CHEBI:29036"/>
    </cofactor>
</comment>
<dbReference type="AlphaFoldDB" id="A0A8S8ZEX6"/>
<evidence type="ECO:0000256" key="2">
    <source>
        <dbReference type="ARBA" id="ARBA00004613"/>
    </source>
</evidence>
<feature type="compositionally biased region" description="Polar residues" evidence="16">
    <location>
        <begin position="11"/>
        <end position="26"/>
    </location>
</feature>
<dbReference type="EMBL" id="NMPR01000198">
    <property type="protein sequence ID" value="KAA8628219.1"/>
    <property type="molecule type" value="Genomic_DNA"/>
</dbReference>
<reference evidence="18 19" key="1">
    <citation type="submission" date="2017-07" db="EMBL/GenBank/DDBJ databases">
        <title>Genome sequence of the Sordaria macrospora wild type strain R19027.</title>
        <authorList>
            <person name="Nowrousian M."/>
            <person name="Teichert I."/>
            <person name="Kueck U."/>
        </authorList>
    </citation>
    <scope>NUCLEOTIDE SEQUENCE [LARGE SCALE GENOMIC DNA]</scope>
    <source>
        <strain evidence="18 19">R19027</strain>
        <tissue evidence="18">Mycelium</tissue>
    </source>
</reference>
<evidence type="ECO:0000259" key="17">
    <source>
        <dbReference type="Pfam" id="PF03443"/>
    </source>
</evidence>
<dbReference type="VEuPathDB" id="FungiDB:SMAC_08617"/>
<keyword evidence="7" id="KW-0560">Oxidoreductase</keyword>
<dbReference type="GO" id="GO:0004497">
    <property type="term" value="F:monooxygenase activity"/>
    <property type="evidence" value="ECO:0007669"/>
    <property type="project" value="UniProtKB-KW"/>
</dbReference>
<dbReference type="EC" id="1.14.99.56" evidence="15"/>
<comment type="subcellular location">
    <subcellularLocation>
        <location evidence="2">Secreted</location>
    </subcellularLocation>
</comment>
<keyword evidence="5" id="KW-0732">Signal</keyword>
<evidence type="ECO:0000256" key="10">
    <source>
        <dbReference type="ARBA" id="ARBA00023157"/>
    </source>
</evidence>
<feature type="domain" description="Auxiliary Activity family 9 catalytic" evidence="17">
    <location>
        <begin position="108"/>
        <end position="306"/>
    </location>
</feature>
<accession>A0A8S8ZEX6</accession>
<keyword evidence="6" id="KW-0136">Cellulose degradation</keyword>
<sequence length="328" mass="36440">MMFGIRGKLSPTFSASTGPVHTTRTSPVHAPTSFKPPLRTFPTSFSSLPASPPLDPFASLPPSSALPPVKTQLKQRPTNHSYLSYDPNSPLGPLQLSQPAEMGIPQRSYASIDPLFSPTSPYIACNSPGLSPPNDPSHYISLLLGSNLTAIYYYWLHPVGPMSVWLSPCPDNDCTTVNLPKTKWFKIWEAALLGGPNLAEGTWYQKRFQKWDGDGENRWEVVVPRGLKSGRYLVRHEILSLHVAGKPQFYVECAHLDIKNGGVNGGEDRVLPPDEYWVKFPGGYRDDDPDIFIDIYSEENENRTEYVVPGPRIWPGFTDVILPATSFD</sequence>
<dbReference type="InterPro" id="IPR049892">
    <property type="entry name" value="AA9"/>
</dbReference>
<comment type="catalytic activity">
    <reaction evidence="14">
        <text>[(1-&gt;4)-beta-D-glucosyl]n+m + reduced acceptor + O2 = 4-dehydro-beta-D-glucosyl-[(1-&gt;4)-beta-D-glucosyl]n-1 + [(1-&gt;4)-beta-D-glucosyl]m + acceptor + H2O.</text>
        <dbReference type="EC" id="1.14.99.56"/>
    </reaction>
</comment>
<keyword evidence="3" id="KW-0964">Secreted</keyword>
<dbReference type="PANTHER" id="PTHR33353:SF19">
    <property type="entry name" value="GLYCOSYLHYDROLASE FAMILY 61-8 PROTEIN"/>
    <property type="match status" value="1"/>
</dbReference>
<evidence type="ECO:0000256" key="16">
    <source>
        <dbReference type="SAM" id="MobiDB-lite"/>
    </source>
</evidence>
<keyword evidence="12" id="KW-0624">Polysaccharide degradation</keyword>
<keyword evidence="4" id="KW-0479">Metal-binding</keyword>
<evidence type="ECO:0000256" key="9">
    <source>
        <dbReference type="ARBA" id="ARBA00023033"/>
    </source>
</evidence>
<dbReference type="PANTHER" id="PTHR33353">
    <property type="entry name" value="PUTATIVE (AFU_ORTHOLOGUE AFUA_1G12560)-RELATED"/>
    <property type="match status" value="1"/>
</dbReference>